<evidence type="ECO:0000256" key="3">
    <source>
        <dbReference type="ARBA" id="ARBA00022692"/>
    </source>
</evidence>
<dbReference type="EMBL" id="NVUL01000078">
    <property type="protein sequence ID" value="PCI75311.1"/>
    <property type="molecule type" value="Genomic_DNA"/>
</dbReference>
<feature type="transmembrane region" description="Helical" evidence="6">
    <location>
        <begin position="222"/>
        <end position="246"/>
    </location>
</feature>
<evidence type="ECO:0000313" key="8">
    <source>
        <dbReference type="Proteomes" id="UP000218767"/>
    </source>
</evidence>
<dbReference type="PANTHER" id="PTHR11048:SF5">
    <property type="entry name" value="DECAPRENYL-PHOSPHATE PHOSPHORIBOSYLTRANSFERASE"/>
    <property type="match status" value="1"/>
</dbReference>
<evidence type="ECO:0000313" key="7">
    <source>
        <dbReference type="EMBL" id="PCI75311.1"/>
    </source>
</evidence>
<evidence type="ECO:0008006" key="9">
    <source>
        <dbReference type="Google" id="ProtNLM"/>
    </source>
</evidence>
<dbReference type="InterPro" id="IPR000537">
    <property type="entry name" value="UbiA_prenyltransferase"/>
</dbReference>
<feature type="transmembrane region" description="Helical" evidence="6">
    <location>
        <begin position="422"/>
        <end position="439"/>
    </location>
</feature>
<dbReference type="CDD" id="cd13963">
    <property type="entry name" value="PT_UbiA_2"/>
    <property type="match status" value="1"/>
</dbReference>
<feature type="transmembrane region" description="Helical" evidence="6">
    <location>
        <begin position="336"/>
        <end position="360"/>
    </location>
</feature>
<feature type="transmembrane region" description="Helical" evidence="6">
    <location>
        <begin position="390"/>
        <end position="410"/>
    </location>
</feature>
<name>A0A2A4WZ35_9GAMM</name>
<reference evidence="8" key="1">
    <citation type="submission" date="2017-08" db="EMBL/GenBank/DDBJ databases">
        <title>A dynamic microbial community with high functional redundancy inhabits the cold, oxic subseafloor aquifer.</title>
        <authorList>
            <person name="Tully B.J."/>
            <person name="Wheat C.G."/>
            <person name="Glazer B.T."/>
            <person name="Huber J.A."/>
        </authorList>
    </citation>
    <scope>NUCLEOTIDE SEQUENCE [LARGE SCALE GENOMIC DNA]</scope>
</reference>
<comment type="subcellular location">
    <subcellularLocation>
        <location evidence="1">Membrane</location>
        <topology evidence="1">Multi-pass membrane protein</topology>
    </subcellularLocation>
</comment>
<evidence type="ECO:0000256" key="6">
    <source>
        <dbReference type="SAM" id="Phobius"/>
    </source>
</evidence>
<keyword evidence="3 6" id="KW-0812">Transmembrane</keyword>
<dbReference type="Gene3D" id="3.40.50.1000">
    <property type="entry name" value="HAD superfamily/HAD-like"/>
    <property type="match status" value="1"/>
</dbReference>
<dbReference type="InterPro" id="IPR039653">
    <property type="entry name" value="Prenyltransferase"/>
</dbReference>
<comment type="caution">
    <text evidence="7">The sequence shown here is derived from an EMBL/GenBank/DDBJ whole genome shotgun (WGS) entry which is preliminary data.</text>
</comment>
<evidence type="ECO:0000256" key="2">
    <source>
        <dbReference type="ARBA" id="ARBA00022475"/>
    </source>
</evidence>
<dbReference type="PANTHER" id="PTHR11048">
    <property type="entry name" value="PRENYLTRANSFERASES"/>
    <property type="match status" value="1"/>
</dbReference>
<dbReference type="Proteomes" id="UP000218767">
    <property type="component" value="Unassembled WGS sequence"/>
</dbReference>
<dbReference type="NCBIfam" id="NF006088">
    <property type="entry name" value="PRK08238.1"/>
    <property type="match status" value="1"/>
</dbReference>
<dbReference type="Gene3D" id="1.10.357.140">
    <property type="entry name" value="UbiA prenyltransferase"/>
    <property type="match status" value="1"/>
</dbReference>
<dbReference type="AlphaFoldDB" id="A0A2A4WZ35"/>
<dbReference type="InterPro" id="IPR044878">
    <property type="entry name" value="UbiA_sf"/>
</dbReference>
<dbReference type="Pfam" id="PF01040">
    <property type="entry name" value="UbiA"/>
    <property type="match status" value="1"/>
</dbReference>
<organism evidence="7 8">
    <name type="scientific">SAR86 cluster bacterium</name>
    <dbReference type="NCBI Taxonomy" id="2030880"/>
    <lineage>
        <taxon>Bacteria</taxon>
        <taxon>Pseudomonadati</taxon>
        <taxon>Pseudomonadota</taxon>
        <taxon>Gammaproteobacteria</taxon>
        <taxon>SAR86 cluster</taxon>
    </lineage>
</organism>
<accession>A0A2A4WZ35</accession>
<proteinExistence type="predicted"/>
<keyword evidence="2" id="KW-1003">Cell membrane</keyword>
<protein>
    <recommendedName>
        <fullName evidence="9">UbiA family prenyltransferase</fullName>
    </recommendedName>
</protein>
<dbReference type="GO" id="GO:0005886">
    <property type="term" value="C:plasma membrane"/>
    <property type="evidence" value="ECO:0007669"/>
    <property type="project" value="TreeGrafter"/>
</dbReference>
<dbReference type="InterPro" id="IPR036412">
    <property type="entry name" value="HAD-like_sf"/>
</dbReference>
<dbReference type="SUPFAM" id="SSF56784">
    <property type="entry name" value="HAD-like"/>
    <property type="match status" value="1"/>
</dbReference>
<evidence type="ECO:0000256" key="4">
    <source>
        <dbReference type="ARBA" id="ARBA00022989"/>
    </source>
</evidence>
<evidence type="ECO:0000256" key="5">
    <source>
        <dbReference type="ARBA" id="ARBA00023136"/>
    </source>
</evidence>
<feature type="transmembrane region" description="Helical" evidence="6">
    <location>
        <begin position="267"/>
        <end position="290"/>
    </location>
</feature>
<sequence>MPNSLTQPTLYVDLDGTVIKTDLLFESILLLLKKNILQALLIPIWLLKGRANLKYQIAKRVHIPVELLPLNTEFHSYLKEEVERGRNIVLISASSEIPVRQVSDHLGLFIDAMGSDEGTNLKSKNKVTRILQLDPGGGFVYAGNSKADIAVWSEASEVILVNCKKSLAENLEHGSESIQHFDAPQSTYKKFWQAMRPHQWLKNALIFLPLILSHQLNQPSLLLQACVAFLSFSFVASSVYLLNDMLDLNSDRQHQSKKQRPFASGDLSLAYGYLGAPFLLVLGFTTALWLPREFVLVLLAYWLMTTLYSLLLKSLFLIDVLTLASLYTWRIIAGSAAISVVTTYYLLAFSFFLFLGLAMVKRYTEFLNLQNQGKSSIEGRGYGVENLQTLAIIGGGSSLIAVAVFAFYINAPATTGLYSNPLLLWSICPLLLYLLWRIWALARRGELDEDPVMFAITDRRSQLSAALCGLIIWLAI</sequence>
<keyword evidence="5 6" id="KW-0472">Membrane</keyword>
<evidence type="ECO:0000256" key="1">
    <source>
        <dbReference type="ARBA" id="ARBA00004141"/>
    </source>
</evidence>
<gene>
    <name evidence="7" type="ORF">COB20_13255</name>
</gene>
<keyword evidence="4 6" id="KW-1133">Transmembrane helix</keyword>
<dbReference type="InterPro" id="IPR023214">
    <property type="entry name" value="HAD_sf"/>
</dbReference>
<dbReference type="GO" id="GO:0009247">
    <property type="term" value="P:glycolipid biosynthetic process"/>
    <property type="evidence" value="ECO:0007669"/>
    <property type="project" value="TreeGrafter"/>
</dbReference>
<dbReference type="GO" id="GO:0016765">
    <property type="term" value="F:transferase activity, transferring alkyl or aryl (other than methyl) groups"/>
    <property type="evidence" value="ECO:0007669"/>
    <property type="project" value="InterPro"/>
</dbReference>